<evidence type="ECO:0000313" key="1">
    <source>
        <dbReference type="EMBL" id="RXG91122.1"/>
    </source>
</evidence>
<name>A0ABY0DGV8_9BRAD</name>
<gene>
    <name evidence="1" type="ORF">EAS62_25755</name>
</gene>
<dbReference type="EMBL" id="RDRA01000015">
    <property type="protein sequence ID" value="RXG91122.1"/>
    <property type="molecule type" value="Genomic_DNA"/>
</dbReference>
<sequence>MQSPPSDGSVQALANARLSRWLRMDRPTFPHLLQHRSRQTRLSAVREIAREQHGICAVACLFPRLGAPMYTHEKVTLSVVAESIARLKGCRFVGEYGPKTHVAAGLFFVPSDTLMLDEARDLGIQSPHQLYGAVVPYSFVKTKAITHPLVAKHAARPRGWSFAFGDRVRDAVLPGYTAFDVGGARLAVKRLLALGPVRVKEPLGDGGHGQTVITNIDELEAYLEKFPTDKLASHGLSLEVNLRQVVTRSVGCTMIGDRSIAYHGTQRSVTNNHGLRVYGGSHIICVRGDWSALDSLPMEMEARLAVDQARIYDRNAARYRGFLASRRNYDVGQGIDGTGKWRSGVFEASWRSGGASTAELAALTAFAEDSRLQVVETASVKDYGKLRRTPAGATIHFDDDDPEEGPLIRYTTAARAVRQLA</sequence>
<protein>
    <submittedName>
        <fullName evidence="1">DUF3182 family protein</fullName>
    </submittedName>
</protein>
<reference evidence="1 2" key="1">
    <citation type="submission" date="2018-10" db="EMBL/GenBank/DDBJ databases">
        <title>Bradyrhizobium sp. nov., isolated from effective nodules of peanut in China.</title>
        <authorList>
            <person name="Li Y."/>
        </authorList>
    </citation>
    <scope>NUCLEOTIDE SEQUENCE [LARGE SCALE GENOMIC DNA]</scope>
    <source>
        <strain evidence="1 2">CCBAU 51781</strain>
    </source>
</reference>
<comment type="caution">
    <text evidence="1">The sequence shown here is derived from an EMBL/GenBank/DDBJ whole genome shotgun (WGS) entry which is preliminary data.</text>
</comment>
<accession>A0ABY0DGV8</accession>
<evidence type="ECO:0000313" key="2">
    <source>
        <dbReference type="Proteomes" id="UP000289946"/>
    </source>
</evidence>
<dbReference type="Pfam" id="PF11379">
    <property type="entry name" value="DUF3182"/>
    <property type="match status" value="1"/>
</dbReference>
<keyword evidence="2" id="KW-1185">Reference proteome</keyword>
<dbReference type="SUPFAM" id="SSF56059">
    <property type="entry name" value="Glutathione synthetase ATP-binding domain-like"/>
    <property type="match status" value="1"/>
</dbReference>
<dbReference type="InterPro" id="IPR021519">
    <property type="entry name" value="DUF3182"/>
</dbReference>
<organism evidence="1 2">
    <name type="scientific">Bradyrhizobium zhanjiangense</name>
    <dbReference type="NCBI Taxonomy" id="1325107"/>
    <lineage>
        <taxon>Bacteria</taxon>
        <taxon>Pseudomonadati</taxon>
        <taxon>Pseudomonadota</taxon>
        <taxon>Alphaproteobacteria</taxon>
        <taxon>Hyphomicrobiales</taxon>
        <taxon>Nitrobacteraceae</taxon>
        <taxon>Bradyrhizobium</taxon>
    </lineage>
</organism>
<dbReference type="Proteomes" id="UP000289946">
    <property type="component" value="Unassembled WGS sequence"/>
</dbReference>
<proteinExistence type="predicted"/>